<comment type="similarity">
    <text evidence="1 6">Belongs to the thioredoxin family.</text>
</comment>
<gene>
    <name evidence="10" type="ORF">DNK47_00635</name>
</gene>
<evidence type="ECO:0000259" key="9">
    <source>
        <dbReference type="PROSITE" id="PS51352"/>
    </source>
</evidence>
<dbReference type="EMBL" id="QKVO01000001">
    <property type="protein sequence ID" value="RAO95342.1"/>
    <property type="molecule type" value="Genomic_DNA"/>
</dbReference>
<keyword evidence="11" id="KW-1185">Reference proteome</keyword>
<feature type="domain" description="Thioredoxin" evidence="9">
    <location>
        <begin position="1"/>
        <end position="111"/>
    </location>
</feature>
<dbReference type="PROSITE" id="PS51352">
    <property type="entry name" value="THIOREDOXIN_2"/>
    <property type="match status" value="1"/>
</dbReference>
<dbReference type="InterPro" id="IPR005746">
    <property type="entry name" value="Thioredoxin"/>
</dbReference>
<dbReference type="InterPro" id="IPR017937">
    <property type="entry name" value="Thioredoxin_CS"/>
</dbReference>
<reference evidence="11" key="1">
    <citation type="submission" date="2018-06" db="EMBL/GenBank/DDBJ databases">
        <authorList>
            <person name="Martinez Ocampo F."/>
            <person name="Quiroz Castaneda R.E."/>
            <person name="Rojas Lopez X."/>
        </authorList>
    </citation>
    <scope>NUCLEOTIDE SEQUENCE [LARGE SCALE GENOMIC DNA]</scope>
    <source>
        <strain evidence="11">INIFAP02</strain>
    </source>
</reference>
<evidence type="ECO:0000256" key="3">
    <source>
        <dbReference type="ARBA" id="ARBA00022982"/>
    </source>
</evidence>
<dbReference type="PANTHER" id="PTHR45663">
    <property type="entry name" value="GEO12009P1"/>
    <property type="match status" value="1"/>
</dbReference>
<name>A0A328PKF2_9MOLU</name>
<sequence>MSKVKSLTSKEELQELLQGTDNLLLDLYAEWCPPCRQLMPILDLLSLEEKYKDIKFMKINTSLFPDVARQYEVTSIPTLIFISKDRARSVERHTGFIELEILKTLIDKYFF</sequence>
<feature type="site" description="Deprotonates C-terminal active site Cys" evidence="7">
    <location>
        <position position="26"/>
    </location>
</feature>
<evidence type="ECO:0000256" key="5">
    <source>
        <dbReference type="ARBA" id="ARBA00023284"/>
    </source>
</evidence>
<evidence type="ECO:0000256" key="7">
    <source>
        <dbReference type="PIRSR" id="PIRSR000077-1"/>
    </source>
</evidence>
<dbReference type="GO" id="GO:0015035">
    <property type="term" value="F:protein-disulfide reductase activity"/>
    <property type="evidence" value="ECO:0007669"/>
    <property type="project" value="InterPro"/>
</dbReference>
<evidence type="ECO:0000313" key="11">
    <source>
        <dbReference type="Proteomes" id="UP000249762"/>
    </source>
</evidence>
<dbReference type="Pfam" id="PF00085">
    <property type="entry name" value="Thioredoxin"/>
    <property type="match status" value="1"/>
</dbReference>
<dbReference type="InterPro" id="IPR013766">
    <property type="entry name" value="Thioredoxin_domain"/>
</dbReference>
<keyword evidence="4 8" id="KW-1015">Disulfide bond</keyword>
<dbReference type="PROSITE" id="PS00194">
    <property type="entry name" value="THIOREDOXIN_1"/>
    <property type="match status" value="1"/>
</dbReference>
<dbReference type="CDD" id="cd02947">
    <property type="entry name" value="TRX_family"/>
    <property type="match status" value="1"/>
</dbReference>
<dbReference type="GO" id="GO:0005737">
    <property type="term" value="C:cytoplasm"/>
    <property type="evidence" value="ECO:0007669"/>
    <property type="project" value="TreeGrafter"/>
</dbReference>
<dbReference type="InterPro" id="IPR036249">
    <property type="entry name" value="Thioredoxin-like_sf"/>
</dbReference>
<dbReference type="PIRSF" id="PIRSF000077">
    <property type="entry name" value="Thioredoxin"/>
    <property type="match status" value="1"/>
</dbReference>
<keyword evidence="3" id="KW-0249">Electron transport</keyword>
<feature type="active site" description="Nucleophile" evidence="7">
    <location>
        <position position="32"/>
    </location>
</feature>
<dbReference type="PRINTS" id="PR00421">
    <property type="entry name" value="THIOREDOXIN"/>
</dbReference>
<evidence type="ECO:0000256" key="2">
    <source>
        <dbReference type="ARBA" id="ARBA00022448"/>
    </source>
</evidence>
<dbReference type="OrthoDB" id="9790390at2"/>
<dbReference type="Gene3D" id="3.40.30.10">
    <property type="entry name" value="Glutaredoxin"/>
    <property type="match status" value="1"/>
</dbReference>
<proteinExistence type="inferred from homology"/>
<evidence type="ECO:0000256" key="8">
    <source>
        <dbReference type="PIRSR" id="PIRSR000077-4"/>
    </source>
</evidence>
<keyword evidence="2" id="KW-0813">Transport</keyword>
<comment type="caution">
    <text evidence="10">The sequence shown here is derived from an EMBL/GenBank/DDBJ whole genome shotgun (WGS) entry which is preliminary data.</text>
</comment>
<feature type="disulfide bond" description="Redox-active" evidence="8">
    <location>
        <begin position="32"/>
        <end position="35"/>
    </location>
</feature>
<feature type="site" description="Contributes to redox potential value" evidence="7">
    <location>
        <position position="33"/>
    </location>
</feature>
<dbReference type="SUPFAM" id="SSF52833">
    <property type="entry name" value="Thioredoxin-like"/>
    <property type="match status" value="1"/>
</dbReference>
<keyword evidence="5 8" id="KW-0676">Redox-active center</keyword>
<evidence type="ECO:0000256" key="6">
    <source>
        <dbReference type="PIRNR" id="PIRNR000077"/>
    </source>
</evidence>
<evidence type="ECO:0000256" key="4">
    <source>
        <dbReference type="ARBA" id="ARBA00023157"/>
    </source>
</evidence>
<dbReference type="PANTHER" id="PTHR45663:SF11">
    <property type="entry name" value="GEO12009P1"/>
    <property type="match status" value="1"/>
</dbReference>
<dbReference type="Proteomes" id="UP000249762">
    <property type="component" value="Unassembled WGS sequence"/>
</dbReference>
<dbReference type="AlphaFoldDB" id="A0A328PKF2"/>
<organism evidence="10 11">
    <name type="scientific">Mycoplasma wenyonii</name>
    <dbReference type="NCBI Taxonomy" id="65123"/>
    <lineage>
        <taxon>Bacteria</taxon>
        <taxon>Bacillati</taxon>
        <taxon>Mycoplasmatota</taxon>
        <taxon>Mollicutes</taxon>
        <taxon>Mycoplasmataceae</taxon>
        <taxon>Mycoplasma</taxon>
    </lineage>
</organism>
<feature type="active site" description="Nucleophile" evidence="7">
    <location>
        <position position="35"/>
    </location>
</feature>
<accession>A0A328PKF2</accession>
<dbReference type="RefSeq" id="WP_112665003.1">
    <property type="nucleotide sequence ID" value="NZ_QKVO01000001.1"/>
</dbReference>
<evidence type="ECO:0000313" key="10">
    <source>
        <dbReference type="EMBL" id="RAO95342.1"/>
    </source>
</evidence>
<protein>
    <recommendedName>
        <fullName evidence="6">Thioredoxin</fullName>
    </recommendedName>
</protein>
<evidence type="ECO:0000256" key="1">
    <source>
        <dbReference type="ARBA" id="ARBA00008987"/>
    </source>
</evidence>
<feature type="site" description="Contributes to redox potential value" evidence="7">
    <location>
        <position position="34"/>
    </location>
</feature>